<dbReference type="CDD" id="cd01627">
    <property type="entry name" value="HAD_TPP"/>
    <property type="match status" value="1"/>
</dbReference>
<proteinExistence type="inferred from homology"/>
<comment type="function">
    <text evidence="7">Removes the phosphate from trehalose 6-phosphate to produce free trehalose. Trehalose accumulation in plant may improve abiotic stress tolerance.</text>
</comment>
<dbReference type="FunFam" id="3.40.50.1000:FF:000073">
    <property type="entry name" value="Trehalose 6-phosphate phosphatase"/>
    <property type="match status" value="1"/>
</dbReference>
<sequence length="373" mass="41698">MTNQSVVDCASGINVVAMTVALANSSLFSPVAAALPKPSFGGSGGYITLSRTNSIKNIEINNGERVKRVHAWVESMRASSPTRKSSLSDDHKTWILQHPSALGMFEEIIEASKGKQIVVFLDYDGTLSPIVEDPEKAFMTTEMREAVRDVAKYFPTAIVSGRCRAKVHNFVKLSELFYAGSHGMDIKGPANGDKRKTGNHGILFQPAKEFVPMMNNVYKILMEKTKIIPGAKVENNKFCLSVHFRRVDEKLWVDLAEKVKSVLKDYPKLRLTQGRKVLEIRPTIKWDKGKALEFLLESLGYGNSDDVLPVYIGDDRTDEDAFKVLRKRGQGLGILVSKFPKETAASYSLEEPIEVMQFLQRLVEWKRTLANIT</sequence>
<organism evidence="9 10">
    <name type="scientific">Heracleum sosnowskyi</name>
    <dbReference type="NCBI Taxonomy" id="360622"/>
    <lineage>
        <taxon>Eukaryota</taxon>
        <taxon>Viridiplantae</taxon>
        <taxon>Streptophyta</taxon>
        <taxon>Embryophyta</taxon>
        <taxon>Tracheophyta</taxon>
        <taxon>Spermatophyta</taxon>
        <taxon>Magnoliopsida</taxon>
        <taxon>eudicotyledons</taxon>
        <taxon>Gunneridae</taxon>
        <taxon>Pentapetalae</taxon>
        <taxon>asterids</taxon>
        <taxon>campanulids</taxon>
        <taxon>Apiales</taxon>
        <taxon>Apiaceae</taxon>
        <taxon>Apioideae</taxon>
        <taxon>apioid superclade</taxon>
        <taxon>Tordylieae</taxon>
        <taxon>Tordyliinae</taxon>
        <taxon>Heracleum</taxon>
    </lineage>
</organism>
<evidence type="ECO:0000256" key="4">
    <source>
        <dbReference type="ARBA" id="ARBA00008770"/>
    </source>
</evidence>
<evidence type="ECO:0000256" key="8">
    <source>
        <dbReference type="RuleBase" id="RU361117"/>
    </source>
</evidence>
<dbReference type="EC" id="3.1.3.12" evidence="8"/>
<dbReference type="SUPFAM" id="SSF56784">
    <property type="entry name" value="HAD-like"/>
    <property type="match status" value="1"/>
</dbReference>
<comment type="caution">
    <text evidence="9">The sequence shown here is derived from an EMBL/GenBank/DDBJ whole genome shotgun (WGS) entry which is preliminary data.</text>
</comment>
<reference evidence="9" key="1">
    <citation type="submission" date="2023-02" db="EMBL/GenBank/DDBJ databases">
        <title>Genome of toxic invasive species Heracleum sosnowskyi carries increased number of genes despite the absence of recent whole-genome duplications.</title>
        <authorList>
            <person name="Schelkunov M."/>
            <person name="Shtratnikova V."/>
            <person name="Makarenko M."/>
            <person name="Klepikova A."/>
            <person name="Omelchenko D."/>
            <person name="Novikova G."/>
            <person name="Obukhova E."/>
            <person name="Bogdanov V."/>
            <person name="Penin A."/>
            <person name="Logacheva M."/>
        </authorList>
    </citation>
    <scope>NUCLEOTIDE SEQUENCE</scope>
    <source>
        <strain evidence="9">Hsosn_3</strain>
        <tissue evidence="9">Leaf</tissue>
    </source>
</reference>
<dbReference type="EMBL" id="JAUIZM010000003">
    <property type="protein sequence ID" value="KAK1391341.1"/>
    <property type="molecule type" value="Genomic_DNA"/>
</dbReference>
<dbReference type="Proteomes" id="UP001237642">
    <property type="component" value="Unassembled WGS sequence"/>
</dbReference>
<name>A0AAD8ITE3_9APIA</name>
<keyword evidence="6" id="KW-0346">Stress response</keyword>
<gene>
    <name evidence="9" type="ORF">POM88_010397</name>
</gene>
<dbReference type="GO" id="GO:0005992">
    <property type="term" value="P:trehalose biosynthetic process"/>
    <property type="evidence" value="ECO:0007669"/>
    <property type="project" value="InterPro"/>
</dbReference>
<comment type="pathway">
    <text evidence="3 8">Glycan biosynthesis; trehalose biosynthesis.</text>
</comment>
<dbReference type="NCBIfam" id="TIGR00685">
    <property type="entry name" value="T6PP"/>
    <property type="match status" value="1"/>
</dbReference>
<dbReference type="NCBIfam" id="TIGR01484">
    <property type="entry name" value="HAD-SF-IIB"/>
    <property type="match status" value="1"/>
</dbReference>
<dbReference type="InterPro" id="IPR044651">
    <property type="entry name" value="OTSB-like"/>
</dbReference>
<dbReference type="InterPro" id="IPR036412">
    <property type="entry name" value="HAD-like_sf"/>
</dbReference>
<keyword evidence="10" id="KW-1185">Reference proteome</keyword>
<keyword evidence="5 8" id="KW-0378">Hydrolase</keyword>
<evidence type="ECO:0000256" key="1">
    <source>
        <dbReference type="ARBA" id="ARBA00000500"/>
    </source>
</evidence>
<dbReference type="InterPro" id="IPR023214">
    <property type="entry name" value="HAD_sf"/>
</dbReference>
<dbReference type="InterPro" id="IPR006379">
    <property type="entry name" value="HAD-SF_hydro_IIB"/>
</dbReference>
<dbReference type="InterPro" id="IPR003337">
    <property type="entry name" value="Trehalose_PPase"/>
</dbReference>
<evidence type="ECO:0000256" key="7">
    <source>
        <dbReference type="ARBA" id="ARBA00025274"/>
    </source>
</evidence>
<dbReference type="FunFam" id="3.30.70.1020:FF:000004">
    <property type="entry name" value="Trehalose 6-phosphate phosphatase"/>
    <property type="match status" value="1"/>
</dbReference>
<evidence type="ECO:0000313" key="10">
    <source>
        <dbReference type="Proteomes" id="UP001237642"/>
    </source>
</evidence>
<dbReference type="Pfam" id="PF02358">
    <property type="entry name" value="Trehalose_PPase"/>
    <property type="match status" value="1"/>
</dbReference>
<reference evidence="9" key="2">
    <citation type="submission" date="2023-05" db="EMBL/GenBank/DDBJ databases">
        <authorList>
            <person name="Schelkunov M.I."/>
        </authorList>
    </citation>
    <scope>NUCLEOTIDE SEQUENCE</scope>
    <source>
        <strain evidence="9">Hsosn_3</strain>
        <tissue evidence="9">Leaf</tissue>
    </source>
</reference>
<dbReference type="Gene3D" id="3.40.50.1000">
    <property type="entry name" value="HAD superfamily/HAD-like"/>
    <property type="match status" value="2"/>
</dbReference>
<evidence type="ECO:0000256" key="2">
    <source>
        <dbReference type="ARBA" id="ARBA00001968"/>
    </source>
</evidence>
<dbReference type="GO" id="GO:0004805">
    <property type="term" value="F:trehalose-phosphatase activity"/>
    <property type="evidence" value="ECO:0007669"/>
    <property type="project" value="UniProtKB-EC"/>
</dbReference>
<protein>
    <recommendedName>
        <fullName evidence="8">Trehalose 6-phosphate phosphatase</fullName>
        <ecNumber evidence="8">3.1.3.12</ecNumber>
    </recommendedName>
</protein>
<dbReference type="PANTHER" id="PTHR43768:SF32">
    <property type="entry name" value="TREHALOSE-PHOSPHATE PHOSPHATASE C-RELATED"/>
    <property type="match status" value="1"/>
</dbReference>
<dbReference type="AlphaFoldDB" id="A0AAD8ITE3"/>
<comment type="cofactor">
    <cofactor evidence="2 8">
        <name>a divalent metal cation</name>
        <dbReference type="ChEBI" id="CHEBI:60240"/>
    </cofactor>
</comment>
<comment type="similarity">
    <text evidence="4 8">Belongs to the trehalose phosphatase family.</text>
</comment>
<evidence type="ECO:0000313" key="9">
    <source>
        <dbReference type="EMBL" id="KAK1391341.1"/>
    </source>
</evidence>
<evidence type="ECO:0000256" key="5">
    <source>
        <dbReference type="ARBA" id="ARBA00022801"/>
    </source>
</evidence>
<dbReference type="PANTHER" id="PTHR43768">
    <property type="entry name" value="TREHALOSE 6-PHOSPHATE PHOSPHATASE"/>
    <property type="match status" value="1"/>
</dbReference>
<accession>A0AAD8ITE3</accession>
<comment type="catalytic activity">
    <reaction evidence="1 8">
        <text>alpha,alpha-trehalose 6-phosphate + H2O = alpha,alpha-trehalose + phosphate</text>
        <dbReference type="Rhea" id="RHEA:23420"/>
        <dbReference type="ChEBI" id="CHEBI:15377"/>
        <dbReference type="ChEBI" id="CHEBI:16551"/>
        <dbReference type="ChEBI" id="CHEBI:43474"/>
        <dbReference type="ChEBI" id="CHEBI:58429"/>
        <dbReference type="EC" id="3.1.3.12"/>
    </reaction>
</comment>
<evidence type="ECO:0000256" key="6">
    <source>
        <dbReference type="ARBA" id="ARBA00023016"/>
    </source>
</evidence>
<evidence type="ECO:0000256" key="3">
    <source>
        <dbReference type="ARBA" id="ARBA00005199"/>
    </source>
</evidence>